<evidence type="ECO:0000313" key="1">
    <source>
        <dbReference type="EMBL" id="MYM57467.1"/>
    </source>
</evidence>
<keyword evidence="2" id="KW-1185">Reference proteome</keyword>
<gene>
    <name evidence="1" type="ORF">GR167_19275</name>
</gene>
<sequence>MTMNRALIGWGAALSCLTAAIVLRHEIGDLMAPPPERIQAEIRLDNHCKLQERSFVVRDLDTGNYAIFRQGVAKLRTMERNRVRIEFAPRYTATGAELSMPSYPAEPKMTMAAYCYSRGNWLKDLFTRH</sequence>
<name>A0A6L8LN39_9RHOB</name>
<proteinExistence type="predicted"/>
<accession>A0A6L8LN39</accession>
<protein>
    <submittedName>
        <fullName evidence="1">Uncharacterized protein</fullName>
    </submittedName>
</protein>
<comment type="caution">
    <text evidence="1">The sequence shown here is derived from an EMBL/GenBank/DDBJ whole genome shotgun (WGS) entry which is preliminary data.</text>
</comment>
<dbReference type="Proteomes" id="UP000479043">
    <property type="component" value="Unassembled WGS sequence"/>
</dbReference>
<reference evidence="1 2" key="1">
    <citation type="submission" date="2020-01" db="EMBL/GenBank/DDBJ databases">
        <authorList>
            <person name="Chen S."/>
        </authorList>
    </citation>
    <scope>NUCLEOTIDE SEQUENCE [LARGE SCALE GENOMIC DNA]</scope>
    <source>
        <strain evidence="1 2">GS-10</strain>
    </source>
</reference>
<organism evidence="1 2">
    <name type="scientific">Thalassovita mangrovi</name>
    <dbReference type="NCBI Taxonomy" id="2692236"/>
    <lineage>
        <taxon>Bacteria</taxon>
        <taxon>Pseudomonadati</taxon>
        <taxon>Pseudomonadota</taxon>
        <taxon>Alphaproteobacteria</taxon>
        <taxon>Rhodobacterales</taxon>
        <taxon>Roseobacteraceae</taxon>
        <taxon>Thalassovita</taxon>
    </lineage>
</organism>
<evidence type="ECO:0000313" key="2">
    <source>
        <dbReference type="Proteomes" id="UP000479043"/>
    </source>
</evidence>
<dbReference type="PROSITE" id="PS51257">
    <property type="entry name" value="PROKAR_LIPOPROTEIN"/>
    <property type="match status" value="1"/>
</dbReference>
<dbReference type="RefSeq" id="WP_160975369.1">
    <property type="nucleotide sequence ID" value="NZ_WWEN01000011.1"/>
</dbReference>
<dbReference type="AlphaFoldDB" id="A0A6L8LN39"/>
<dbReference type="EMBL" id="WWEN01000011">
    <property type="protein sequence ID" value="MYM57467.1"/>
    <property type="molecule type" value="Genomic_DNA"/>
</dbReference>